<protein>
    <submittedName>
        <fullName evidence="6">AcrR family transcriptional regulator</fullName>
    </submittedName>
</protein>
<dbReference type="InterPro" id="IPR050109">
    <property type="entry name" value="HTH-type_TetR-like_transc_reg"/>
</dbReference>
<organism evidence="6 7">
    <name type="scientific">Streptosporangium sandarakinum</name>
    <dbReference type="NCBI Taxonomy" id="1260955"/>
    <lineage>
        <taxon>Bacteria</taxon>
        <taxon>Bacillati</taxon>
        <taxon>Actinomycetota</taxon>
        <taxon>Actinomycetes</taxon>
        <taxon>Streptosporangiales</taxon>
        <taxon>Streptosporangiaceae</taxon>
        <taxon>Streptosporangium</taxon>
    </lineage>
</organism>
<dbReference type="Pfam" id="PF16859">
    <property type="entry name" value="TetR_C_11"/>
    <property type="match status" value="1"/>
</dbReference>
<dbReference type="PANTHER" id="PTHR30055:SF148">
    <property type="entry name" value="TETR-FAMILY TRANSCRIPTIONAL REGULATOR"/>
    <property type="match status" value="1"/>
</dbReference>
<dbReference type="Pfam" id="PF00440">
    <property type="entry name" value="TetR_N"/>
    <property type="match status" value="1"/>
</dbReference>
<reference evidence="6 7" key="1">
    <citation type="submission" date="2020-07" db="EMBL/GenBank/DDBJ databases">
        <title>Sequencing the genomes of 1000 actinobacteria strains.</title>
        <authorList>
            <person name="Klenk H.-P."/>
        </authorList>
    </citation>
    <scope>NUCLEOTIDE SEQUENCE [LARGE SCALE GENOMIC DNA]</scope>
    <source>
        <strain evidence="6 7">DSM 45763</strain>
    </source>
</reference>
<sequence length="191" mass="20178">MPNQRRGAPRSESARLAILQATASLFAQRGYEHLSIEGIAAEAGVSKQTIYRWWPAKSDLVADCLLDGMLLPSRLTIPDTGDLRADLIAWLEQLFQLLQEPDGRGLMISLIAAATANEQIGGRLRDSLGGDSSLAARLATGVEAGQLRGDAPVTELGEALVGAMIVKALSGRPGESADAVRLVDALLVPPD</sequence>
<evidence type="ECO:0000256" key="1">
    <source>
        <dbReference type="ARBA" id="ARBA00023015"/>
    </source>
</evidence>
<dbReference type="PANTHER" id="PTHR30055">
    <property type="entry name" value="HTH-TYPE TRANSCRIPTIONAL REGULATOR RUTR"/>
    <property type="match status" value="1"/>
</dbReference>
<dbReference type="Proteomes" id="UP000576393">
    <property type="component" value="Unassembled WGS sequence"/>
</dbReference>
<evidence type="ECO:0000256" key="2">
    <source>
        <dbReference type="ARBA" id="ARBA00023125"/>
    </source>
</evidence>
<feature type="domain" description="HTH tetR-type" evidence="5">
    <location>
        <begin position="12"/>
        <end position="72"/>
    </location>
</feature>
<keyword evidence="2 4" id="KW-0238">DNA-binding</keyword>
<dbReference type="EMBL" id="JACCCO010000001">
    <property type="protein sequence ID" value="NYF39305.1"/>
    <property type="molecule type" value="Genomic_DNA"/>
</dbReference>
<dbReference type="Gene3D" id="1.10.10.60">
    <property type="entry name" value="Homeodomain-like"/>
    <property type="match status" value="1"/>
</dbReference>
<dbReference type="InterPro" id="IPR009057">
    <property type="entry name" value="Homeodomain-like_sf"/>
</dbReference>
<dbReference type="InterPro" id="IPR001647">
    <property type="entry name" value="HTH_TetR"/>
</dbReference>
<evidence type="ECO:0000313" key="6">
    <source>
        <dbReference type="EMBL" id="NYF39305.1"/>
    </source>
</evidence>
<dbReference type="SUPFAM" id="SSF48498">
    <property type="entry name" value="Tetracyclin repressor-like, C-terminal domain"/>
    <property type="match status" value="1"/>
</dbReference>
<dbReference type="PRINTS" id="PR00455">
    <property type="entry name" value="HTHTETR"/>
</dbReference>
<dbReference type="GO" id="GO:0003700">
    <property type="term" value="F:DNA-binding transcription factor activity"/>
    <property type="evidence" value="ECO:0007669"/>
    <property type="project" value="TreeGrafter"/>
</dbReference>
<keyword evidence="7" id="KW-1185">Reference proteome</keyword>
<dbReference type="SUPFAM" id="SSF46689">
    <property type="entry name" value="Homeodomain-like"/>
    <property type="match status" value="1"/>
</dbReference>
<dbReference type="AlphaFoldDB" id="A0A852V0K1"/>
<evidence type="ECO:0000313" key="7">
    <source>
        <dbReference type="Proteomes" id="UP000576393"/>
    </source>
</evidence>
<dbReference type="Gene3D" id="1.10.357.10">
    <property type="entry name" value="Tetracycline Repressor, domain 2"/>
    <property type="match status" value="1"/>
</dbReference>
<comment type="caution">
    <text evidence="6">The sequence shown here is derived from an EMBL/GenBank/DDBJ whole genome shotgun (WGS) entry which is preliminary data.</text>
</comment>
<dbReference type="PROSITE" id="PS50977">
    <property type="entry name" value="HTH_TETR_2"/>
    <property type="match status" value="1"/>
</dbReference>
<evidence type="ECO:0000259" key="5">
    <source>
        <dbReference type="PROSITE" id="PS50977"/>
    </source>
</evidence>
<keyword evidence="1" id="KW-0805">Transcription regulation</keyword>
<feature type="DNA-binding region" description="H-T-H motif" evidence="4">
    <location>
        <begin position="35"/>
        <end position="54"/>
    </location>
</feature>
<dbReference type="GO" id="GO:0000976">
    <property type="term" value="F:transcription cis-regulatory region binding"/>
    <property type="evidence" value="ECO:0007669"/>
    <property type="project" value="TreeGrafter"/>
</dbReference>
<accession>A0A852V0K1</accession>
<gene>
    <name evidence="6" type="ORF">HDA43_001464</name>
</gene>
<dbReference type="InterPro" id="IPR011075">
    <property type="entry name" value="TetR_C"/>
</dbReference>
<dbReference type="InterPro" id="IPR036271">
    <property type="entry name" value="Tet_transcr_reg_TetR-rel_C_sf"/>
</dbReference>
<name>A0A852V0K1_9ACTN</name>
<evidence type="ECO:0000256" key="4">
    <source>
        <dbReference type="PROSITE-ProRule" id="PRU00335"/>
    </source>
</evidence>
<dbReference type="RefSeq" id="WP_179818957.1">
    <property type="nucleotide sequence ID" value="NZ_JACCCO010000001.1"/>
</dbReference>
<keyword evidence="3" id="KW-0804">Transcription</keyword>
<evidence type="ECO:0000256" key="3">
    <source>
        <dbReference type="ARBA" id="ARBA00023163"/>
    </source>
</evidence>
<proteinExistence type="predicted"/>